<evidence type="ECO:0000313" key="4">
    <source>
        <dbReference type="EMBL" id="GAU26162.1"/>
    </source>
</evidence>
<organism evidence="4 5">
    <name type="scientific">Trifolium subterraneum</name>
    <name type="common">Subterranean clover</name>
    <dbReference type="NCBI Taxonomy" id="3900"/>
    <lineage>
        <taxon>Eukaryota</taxon>
        <taxon>Viridiplantae</taxon>
        <taxon>Streptophyta</taxon>
        <taxon>Embryophyta</taxon>
        <taxon>Tracheophyta</taxon>
        <taxon>Spermatophyta</taxon>
        <taxon>Magnoliopsida</taxon>
        <taxon>eudicotyledons</taxon>
        <taxon>Gunneridae</taxon>
        <taxon>Pentapetalae</taxon>
        <taxon>rosids</taxon>
        <taxon>fabids</taxon>
        <taxon>Fabales</taxon>
        <taxon>Fabaceae</taxon>
        <taxon>Papilionoideae</taxon>
        <taxon>50 kb inversion clade</taxon>
        <taxon>NPAAA clade</taxon>
        <taxon>Hologalegina</taxon>
        <taxon>IRL clade</taxon>
        <taxon>Trifolieae</taxon>
        <taxon>Trifolium</taxon>
    </lineage>
</organism>
<dbReference type="OrthoDB" id="2013098at2759"/>
<feature type="compositionally biased region" description="Acidic residues" evidence="2">
    <location>
        <begin position="507"/>
        <end position="516"/>
    </location>
</feature>
<sequence length="1024" mass="117485">MADVVLFLPPSIPKFDGFYDHWAELMENLLQSKDYWSLIETGVIVALKNPTAEQTLAAAESRLKDLKKFQGSTRVKRAQLQSLRREFEVLWMKEDESVNDFFSRTLVIANKMTAHGESLTQSQIVEKILQSMTAKFEYVVCSIEQSSDTTTISIDELQSSLLVHEGRMNHHKVKQEEQALKISNLGRGNGSSRGRGRGSSSRGRGRGRTSNSKDNHMIGAKEWLFDFDDKFRETVKLGDNSTMQVMGKGNVKLYLTGKVSVITDVYYLPELKNNLLIIAPVVLPSCFQTTSQDESHLWHCRYGHLSFKGLNALAKREMVKGLPVIKDNQSVCSDCVVSKQHRDSFPKGTSWRAASKLELIHSDIYGPINPTSNGGNRYFITFTDDLTRKTWTYPLKDKASAFECFKKFKALVEKESNCVIKCLRTDRGGEFTSSNFDEFCSEHVIKRQLTVAYTPQQNGVSKRKNRTLLNMTKSQSPQVIEETIGEHSDQGITVEEDQQGEEHTPIDENEYEEDYEDNGDVNTTIRQLPPRARKRHGWVQDYVTNIEDSDIDAMQNLVVFCDDNDAHNYEEASKMTVWRKAMDQEIESTERNNTWELVFLPKEAKRIGVKWIFKTKYNENGEVEKYKERLVAKGYSQYAFLHGELQENVYVDQPPGYCKKDVMVYKLRKALYGLKQAPRAWYSKIESYFMQENFVKCSHEHTLFVKQDKKENILIGNIEEMFGMFKKSMKNDFAMTDLGKMRFFLVVELKQLDCGIFINQQKYANEILERFNMSQCNKVCSPIVPGNKLIKYENGKLIDAISFRQMTGCLMYLLASRPDLTFSVCLIARYMERPTELHLAAAKRVLRYLKGSLDFGILYKRNCELKLEGWSDSDYAGDLDDRKSTSGYVFMLGSSPISWSSKKQPIVTLSTTEAEYVSAASCACQAIWLRRILDHLLQTQKCTTIHCDNSSSIKLSKNPVMHGRCKHIDVRYHFLRDLTKESVVELIHCSTQDQIADIMTKVLKLDLYCDLRNRLGVCSFQDCI</sequence>
<dbReference type="GO" id="GO:0003676">
    <property type="term" value="F:nucleic acid binding"/>
    <property type="evidence" value="ECO:0007669"/>
    <property type="project" value="InterPro"/>
</dbReference>
<proteinExistence type="predicted"/>
<feature type="region of interest" description="Disordered" evidence="2">
    <location>
        <begin position="496"/>
        <end position="516"/>
    </location>
</feature>
<dbReference type="Pfam" id="PF00665">
    <property type="entry name" value="rve"/>
    <property type="match status" value="1"/>
</dbReference>
<dbReference type="PANTHER" id="PTHR11439">
    <property type="entry name" value="GAG-POL-RELATED RETROTRANSPOSON"/>
    <property type="match status" value="1"/>
</dbReference>
<name>A0A2Z6MLN6_TRISU</name>
<evidence type="ECO:0000256" key="1">
    <source>
        <dbReference type="ARBA" id="ARBA00022750"/>
    </source>
</evidence>
<dbReference type="PROSITE" id="PS50994">
    <property type="entry name" value="INTEGRASE"/>
    <property type="match status" value="1"/>
</dbReference>
<dbReference type="InterPro" id="IPR043502">
    <property type="entry name" value="DNA/RNA_pol_sf"/>
</dbReference>
<dbReference type="Gene3D" id="3.30.420.10">
    <property type="entry name" value="Ribonuclease H-like superfamily/Ribonuclease H"/>
    <property type="match status" value="1"/>
</dbReference>
<dbReference type="AlphaFoldDB" id="A0A2Z6MLN6"/>
<keyword evidence="5" id="KW-1185">Reference proteome</keyword>
<dbReference type="SUPFAM" id="SSF53098">
    <property type="entry name" value="Ribonuclease H-like"/>
    <property type="match status" value="1"/>
</dbReference>
<accession>A0A2Z6MLN6</accession>
<dbReference type="Pfam" id="PF13976">
    <property type="entry name" value="gag_pre-integrs"/>
    <property type="match status" value="1"/>
</dbReference>
<dbReference type="EMBL" id="DF973330">
    <property type="protein sequence ID" value="GAU26162.1"/>
    <property type="molecule type" value="Genomic_DNA"/>
</dbReference>
<dbReference type="PANTHER" id="PTHR11439:SF517">
    <property type="entry name" value="CYSTEINE-RICH RLK (RECEPTOR-LIKE PROTEIN KINASE) 8"/>
    <property type="match status" value="1"/>
</dbReference>
<gene>
    <name evidence="4" type="ORF">TSUD_353840</name>
</gene>
<dbReference type="InterPro" id="IPR025724">
    <property type="entry name" value="GAG-pre-integrase_dom"/>
</dbReference>
<keyword evidence="1" id="KW-0645">Protease</keyword>
<evidence type="ECO:0000259" key="3">
    <source>
        <dbReference type="PROSITE" id="PS50994"/>
    </source>
</evidence>
<dbReference type="InterPro" id="IPR001584">
    <property type="entry name" value="Integrase_cat-core"/>
</dbReference>
<dbReference type="InterPro" id="IPR054722">
    <property type="entry name" value="PolX-like_BBD"/>
</dbReference>
<dbReference type="Proteomes" id="UP000242715">
    <property type="component" value="Unassembled WGS sequence"/>
</dbReference>
<dbReference type="InterPro" id="IPR036397">
    <property type="entry name" value="RNaseH_sf"/>
</dbReference>
<dbReference type="GO" id="GO:0004190">
    <property type="term" value="F:aspartic-type endopeptidase activity"/>
    <property type="evidence" value="ECO:0007669"/>
    <property type="project" value="UniProtKB-KW"/>
</dbReference>
<reference evidence="5" key="1">
    <citation type="journal article" date="2017" name="Front. Plant Sci.">
        <title>Climate Clever Clovers: New Paradigm to Reduce the Environmental Footprint of Ruminants by Breeding Low Methanogenic Forages Utilizing Haplotype Variation.</title>
        <authorList>
            <person name="Kaur P."/>
            <person name="Appels R."/>
            <person name="Bayer P.E."/>
            <person name="Keeble-Gagnere G."/>
            <person name="Wang J."/>
            <person name="Hirakawa H."/>
            <person name="Shirasawa K."/>
            <person name="Vercoe P."/>
            <person name="Stefanova K."/>
            <person name="Durmic Z."/>
            <person name="Nichols P."/>
            <person name="Revell C."/>
            <person name="Isobe S.N."/>
            <person name="Edwards D."/>
            <person name="Erskine W."/>
        </authorList>
    </citation>
    <scope>NUCLEOTIDE SEQUENCE [LARGE SCALE GENOMIC DNA]</scope>
    <source>
        <strain evidence="5">cv. Daliak</strain>
    </source>
</reference>
<keyword evidence="1" id="KW-0064">Aspartyl protease</keyword>
<evidence type="ECO:0000256" key="2">
    <source>
        <dbReference type="SAM" id="MobiDB-lite"/>
    </source>
</evidence>
<keyword evidence="1" id="KW-0378">Hydrolase</keyword>
<feature type="region of interest" description="Disordered" evidence="2">
    <location>
        <begin position="173"/>
        <end position="214"/>
    </location>
</feature>
<dbReference type="Pfam" id="PF07727">
    <property type="entry name" value="RVT_2"/>
    <property type="match status" value="1"/>
</dbReference>
<dbReference type="CDD" id="cd09272">
    <property type="entry name" value="RNase_HI_RT_Ty1"/>
    <property type="match status" value="1"/>
</dbReference>
<dbReference type="Pfam" id="PF14223">
    <property type="entry name" value="Retrotran_gag_2"/>
    <property type="match status" value="1"/>
</dbReference>
<dbReference type="InterPro" id="IPR013103">
    <property type="entry name" value="RVT_2"/>
</dbReference>
<protein>
    <recommendedName>
        <fullName evidence="3">Integrase catalytic domain-containing protein</fullName>
    </recommendedName>
</protein>
<dbReference type="GO" id="GO:0015074">
    <property type="term" value="P:DNA integration"/>
    <property type="evidence" value="ECO:0007669"/>
    <property type="project" value="InterPro"/>
</dbReference>
<dbReference type="Pfam" id="PF22936">
    <property type="entry name" value="Pol_BBD"/>
    <property type="match status" value="1"/>
</dbReference>
<dbReference type="InterPro" id="IPR012337">
    <property type="entry name" value="RNaseH-like_sf"/>
</dbReference>
<evidence type="ECO:0000313" key="5">
    <source>
        <dbReference type="Proteomes" id="UP000242715"/>
    </source>
</evidence>
<dbReference type="SUPFAM" id="SSF56672">
    <property type="entry name" value="DNA/RNA polymerases"/>
    <property type="match status" value="1"/>
</dbReference>
<feature type="compositionally biased region" description="Low complexity" evidence="2">
    <location>
        <begin position="194"/>
        <end position="210"/>
    </location>
</feature>
<feature type="domain" description="Integrase catalytic" evidence="3">
    <location>
        <begin position="342"/>
        <end position="468"/>
    </location>
</feature>